<dbReference type="Proteomes" id="UP000001179">
    <property type="component" value="Segment"/>
</dbReference>
<evidence type="ECO:0000313" key="2">
    <source>
        <dbReference type="Proteomes" id="UP000001179"/>
    </source>
</evidence>
<dbReference type="GeneID" id="5912374"/>
<proteinExistence type="predicted"/>
<evidence type="ECO:0000313" key="1">
    <source>
        <dbReference type="EMBL" id="ABY90371.1"/>
    </source>
</evidence>
<keyword evidence="2" id="KW-1185">Reference proteome</keyword>
<organism evidence="1 2">
    <name type="scientific">Halomonas phage phiHAP-1 (isolate -/Gulf of Mexico/-/2001)</name>
    <name type="common">Bacteriophage phiHAP-1</name>
    <dbReference type="NCBI Taxonomy" id="1283337"/>
    <lineage>
        <taxon>Viruses</taxon>
        <taxon>Duplodnaviria</taxon>
        <taxon>Heunggongvirae</taxon>
        <taxon>Uroviricota</taxon>
        <taxon>Caudoviricetes</taxon>
        <taxon>Hapunavirus</taxon>
        <taxon>Hapunavirus HAP1</taxon>
    </lineage>
</organism>
<gene>
    <name evidence="1" type="ORF">HAPgp03</name>
</gene>
<reference evidence="1 2" key="1">
    <citation type="journal article" date="2008" name="J. Virol.">
        <title>The temperate marine phage PhiHAP-1 of Halomonas aquamarina possesses a linear plasmid-like prophage genome.</title>
        <authorList>
            <person name="Mobberley J.M."/>
            <person name="Authement R.N."/>
            <person name="Segall A.M."/>
            <person name="Paul J.H."/>
        </authorList>
    </citation>
    <scope>NUCLEOTIDE SEQUENCE</scope>
</reference>
<organismHost>
    <name type="scientific">Vreelandella aquamarina</name>
    <dbReference type="NCBI Taxonomy" id="77097"/>
</organismHost>
<protein>
    <submittedName>
        <fullName evidence="1">Uncharacterized protein</fullName>
    </submittedName>
</protein>
<name>B0ZSF1_BPHA1</name>
<dbReference type="RefSeq" id="YP_001686739.1">
    <property type="nucleotide sequence ID" value="NC_010342.1"/>
</dbReference>
<sequence>MEPKKLHAGDSVAWGRAVPEYPASDGWALRYVLHGPQVIEIEAFDDHGVYRVEIEASSTEQWSPGQYRWAAFVVGPNDQRYTIDTGNIVIAPNWLLAEPGDVRSHAQRMLDLIEAALEKRIPKDQQSYEIDGQRLDRIPIERLQELRRAYRRELNRERSGSPFGRLIQARM</sequence>
<accession>B0ZSF1</accession>
<dbReference type="KEGG" id="vg:5912374"/>
<dbReference type="EMBL" id="EU399241">
    <property type="protein sequence ID" value="ABY90371.1"/>
    <property type="molecule type" value="Genomic_DNA"/>
</dbReference>